<dbReference type="InterPro" id="IPR006439">
    <property type="entry name" value="HAD-SF_hydro_IA"/>
</dbReference>
<dbReference type="CDD" id="cd02616">
    <property type="entry name" value="HAD_PPase"/>
    <property type="match status" value="1"/>
</dbReference>
<dbReference type="InterPro" id="IPR023733">
    <property type="entry name" value="Pyrophosphatase_Ppax"/>
</dbReference>
<accession>A0A417YSD8</accession>
<dbReference type="GO" id="GO:0004427">
    <property type="term" value="F:inorganic diphosphate phosphatase activity"/>
    <property type="evidence" value="ECO:0007669"/>
    <property type="project" value="UniProtKB-UniRule"/>
</dbReference>
<dbReference type="SFLD" id="SFLDG01129">
    <property type="entry name" value="C1.5:_HAD__Beta-PGM__Phosphata"/>
    <property type="match status" value="1"/>
</dbReference>
<dbReference type="GO" id="GO:0005829">
    <property type="term" value="C:cytosol"/>
    <property type="evidence" value="ECO:0007669"/>
    <property type="project" value="TreeGrafter"/>
</dbReference>
<dbReference type="InterPro" id="IPR023214">
    <property type="entry name" value="HAD_sf"/>
</dbReference>
<dbReference type="Pfam" id="PF13419">
    <property type="entry name" value="HAD_2"/>
    <property type="match status" value="1"/>
</dbReference>
<dbReference type="SUPFAM" id="SSF56784">
    <property type="entry name" value="HAD-like"/>
    <property type="match status" value="1"/>
</dbReference>
<dbReference type="InterPro" id="IPR041492">
    <property type="entry name" value="HAD_2"/>
</dbReference>
<evidence type="ECO:0000313" key="4">
    <source>
        <dbReference type="EMBL" id="RHW38918.1"/>
    </source>
</evidence>
<proteinExistence type="inferred from homology"/>
<name>A0A417YSD8_9BACI</name>
<dbReference type="PANTHER" id="PTHR43434:SF26">
    <property type="entry name" value="PYROPHOSPHATASE PPAX"/>
    <property type="match status" value="1"/>
</dbReference>
<dbReference type="HAMAP" id="MF_01250">
    <property type="entry name" value="Pyrophosphat_PpaX"/>
    <property type="match status" value="1"/>
</dbReference>
<dbReference type="NCBIfam" id="NF009804">
    <property type="entry name" value="PRK13288.1"/>
    <property type="match status" value="1"/>
</dbReference>
<evidence type="ECO:0000256" key="2">
    <source>
        <dbReference type="ARBA" id="ARBA00022842"/>
    </source>
</evidence>
<dbReference type="Gene3D" id="1.10.150.240">
    <property type="entry name" value="Putative phosphatase, domain 2"/>
    <property type="match status" value="1"/>
</dbReference>
<keyword evidence="2 3" id="KW-0460">Magnesium</keyword>
<protein>
    <recommendedName>
        <fullName evidence="3">Pyrophosphatase PpaX</fullName>
        <ecNumber evidence="3">3.6.1.1</ecNumber>
    </recommendedName>
</protein>
<dbReference type="EC" id="3.6.1.1" evidence="3"/>
<dbReference type="SFLD" id="SFLDS00003">
    <property type="entry name" value="Haloacid_Dehalogenase"/>
    <property type="match status" value="1"/>
</dbReference>
<dbReference type="FunFam" id="3.40.50.1000:FF:000022">
    <property type="entry name" value="Phosphoglycolate phosphatase"/>
    <property type="match status" value="1"/>
</dbReference>
<reference evidence="4 5" key="1">
    <citation type="journal article" date="2017" name="Int. J. Syst. Evol. Microbiol.">
        <title>Bacillus notoginsengisoli sp. nov., a novel bacterium isolated from the rhizosphere of Panax notoginseng.</title>
        <authorList>
            <person name="Zhang M.Y."/>
            <person name="Cheng J."/>
            <person name="Cai Y."/>
            <person name="Zhang T.Y."/>
            <person name="Wu Y.Y."/>
            <person name="Manikprabhu D."/>
            <person name="Li W.J."/>
            <person name="Zhang Y.X."/>
        </authorList>
    </citation>
    <scope>NUCLEOTIDE SEQUENCE [LARGE SCALE GENOMIC DNA]</scope>
    <source>
        <strain evidence="4 5">JCM 30743</strain>
    </source>
</reference>
<dbReference type="AlphaFoldDB" id="A0A417YSD8"/>
<gene>
    <name evidence="3 4" type="primary">ppaX</name>
    <name evidence="4" type="ORF">D1B31_13115</name>
</gene>
<comment type="cofactor">
    <cofactor evidence="3">
        <name>Mg(2+)</name>
        <dbReference type="ChEBI" id="CHEBI:18420"/>
    </cofactor>
</comment>
<dbReference type="NCBIfam" id="TIGR01549">
    <property type="entry name" value="HAD-SF-IA-v1"/>
    <property type="match status" value="1"/>
</dbReference>
<dbReference type="SFLD" id="SFLDG01135">
    <property type="entry name" value="C1.5.6:_HAD__Beta-PGM__Phospha"/>
    <property type="match status" value="1"/>
</dbReference>
<dbReference type="GO" id="GO:0006281">
    <property type="term" value="P:DNA repair"/>
    <property type="evidence" value="ECO:0007669"/>
    <property type="project" value="TreeGrafter"/>
</dbReference>
<comment type="catalytic activity">
    <reaction evidence="3">
        <text>diphosphate + H2O = 2 phosphate + H(+)</text>
        <dbReference type="Rhea" id="RHEA:24576"/>
        <dbReference type="ChEBI" id="CHEBI:15377"/>
        <dbReference type="ChEBI" id="CHEBI:15378"/>
        <dbReference type="ChEBI" id="CHEBI:33019"/>
        <dbReference type="ChEBI" id="CHEBI:43474"/>
        <dbReference type="EC" id="3.6.1.1"/>
    </reaction>
</comment>
<organism evidence="4 5">
    <name type="scientific">Neobacillus notoginsengisoli</name>
    <dbReference type="NCBI Taxonomy" id="1578198"/>
    <lineage>
        <taxon>Bacteria</taxon>
        <taxon>Bacillati</taxon>
        <taxon>Bacillota</taxon>
        <taxon>Bacilli</taxon>
        <taxon>Bacillales</taxon>
        <taxon>Bacillaceae</taxon>
        <taxon>Neobacillus</taxon>
    </lineage>
</organism>
<dbReference type="NCBIfam" id="TIGR01509">
    <property type="entry name" value="HAD-SF-IA-v3"/>
    <property type="match status" value="1"/>
</dbReference>
<dbReference type="Proteomes" id="UP000284416">
    <property type="component" value="Unassembled WGS sequence"/>
</dbReference>
<dbReference type="OrthoDB" id="9807630at2"/>
<dbReference type="InterPro" id="IPR050155">
    <property type="entry name" value="HAD-like_hydrolase_sf"/>
</dbReference>
<evidence type="ECO:0000256" key="3">
    <source>
        <dbReference type="HAMAP-Rule" id="MF_01250"/>
    </source>
</evidence>
<evidence type="ECO:0000256" key="1">
    <source>
        <dbReference type="ARBA" id="ARBA00022801"/>
    </source>
</evidence>
<dbReference type="GO" id="GO:0000287">
    <property type="term" value="F:magnesium ion binding"/>
    <property type="evidence" value="ECO:0007669"/>
    <property type="project" value="UniProtKB-UniRule"/>
</dbReference>
<comment type="function">
    <text evidence="3">Hydrolyzes pyrophosphate formed during P-Ser-HPr dephosphorylation by HPrK/P. Might play a role in controlling the intracellular pyrophosphate pool.</text>
</comment>
<comment type="caution">
    <text evidence="4">The sequence shown here is derived from an EMBL/GenBank/DDBJ whole genome shotgun (WGS) entry which is preliminary data.</text>
</comment>
<keyword evidence="5" id="KW-1185">Reference proteome</keyword>
<comment type="similarity">
    <text evidence="3">Belongs to the HAD-like hydrolase superfamily. PpaX family.</text>
</comment>
<dbReference type="PANTHER" id="PTHR43434">
    <property type="entry name" value="PHOSPHOGLYCOLATE PHOSPHATASE"/>
    <property type="match status" value="1"/>
</dbReference>
<dbReference type="EMBL" id="QWEG01000008">
    <property type="protein sequence ID" value="RHW38918.1"/>
    <property type="molecule type" value="Genomic_DNA"/>
</dbReference>
<sequence>MTANTIDTVLFDLDGTLIDTNDLIINSFLHTLNRYYPNQYTREDVLPFLGPTLAETFGKLNPENIEEMIQIYRTYNIANHDMLVKEFTGVFETVRTLKESGYKLGIVTTKMHDVVLKGLKLSNLEQFFDVIVALDHVKNPKPDPEPVLLALEQLGSKPETAIMVGDNYHDILGGRNAGTKTAAVAWSVKGRDFLEQFEPDFMLENMADILDIVGVGGQ</sequence>
<dbReference type="InterPro" id="IPR023198">
    <property type="entry name" value="PGP-like_dom2"/>
</dbReference>
<dbReference type="GO" id="GO:0008967">
    <property type="term" value="F:phosphoglycolate phosphatase activity"/>
    <property type="evidence" value="ECO:0007669"/>
    <property type="project" value="TreeGrafter"/>
</dbReference>
<feature type="active site" description="Nucleophile" evidence="3">
    <location>
        <position position="12"/>
    </location>
</feature>
<dbReference type="PRINTS" id="PR00413">
    <property type="entry name" value="HADHALOGNASE"/>
</dbReference>
<keyword evidence="1 3" id="KW-0378">Hydrolase</keyword>
<dbReference type="Gene3D" id="3.40.50.1000">
    <property type="entry name" value="HAD superfamily/HAD-like"/>
    <property type="match status" value="1"/>
</dbReference>
<dbReference type="InterPro" id="IPR036412">
    <property type="entry name" value="HAD-like_sf"/>
</dbReference>
<evidence type="ECO:0000313" key="5">
    <source>
        <dbReference type="Proteomes" id="UP000284416"/>
    </source>
</evidence>
<dbReference type="RefSeq" id="WP_118921251.1">
    <property type="nucleotide sequence ID" value="NZ_QWEG01000008.1"/>
</dbReference>